<evidence type="ECO:0000313" key="1">
    <source>
        <dbReference type="EMBL" id="KIN94488.1"/>
    </source>
</evidence>
<sequence length="111" mass="12354">MLTTAEAQLFCETLSTDYAVISPHSTSFHYAFGTRFSNGPFCDHHTDASLNTAITLHQHVLKLCPAGHPDHSTTWADLDQAVQLHQVAMGLLTPEDPGYDTYLESLRLPWK</sequence>
<gene>
    <name evidence="1" type="ORF">M404DRAFT_381778</name>
</gene>
<dbReference type="Proteomes" id="UP000054217">
    <property type="component" value="Unassembled WGS sequence"/>
</dbReference>
<dbReference type="AlphaFoldDB" id="A0A0C3NG95"/>
<reference evidence="1 2" key="1">
    <citation type="submission" date="2014-04" db="EMBL/GenBank/DDBJ databases">
        <authorList>
            <consortium name="DOE Joint Genome Institute"/>
            <person name="Kuo A."/>
            <person name="Kohler A."/>
            <person name="Costa M.D."/>
            <person name="Nagy L.G."/>
            <person name="Floudas D."/>
            <person name="Copeland A."/>
            <person name="Barry K.W."/>
            <person name="Cichocki N."/>
            <person name="Veneault-Fourrey C."/>
            <person name="LaButti K."/>
            <person name="Lindquist E.A."/>
            <person name="Lipzen A."/>
            <person name="Lundell T."/>
            <person name="Morin E."/>
            <person name="Murat C."/>
            <person name="Sun H."/>
            <person name="Tunlid A."/>
            <person name="Henrissat B."/>
            <person name="Grigoriev I.V."/>
            <person name="Hibbett D.S."/>
            <person name="Martin F."/>
            <person name="Nordberg H.P."/>
            <person name="Cantor M.N."/>
            <person name="Hua S.X."/>
        </authorList>
    </citation>
    <scope>NUCLEOTIDE SEQUENCE [LARGE SCALE GENOMIC DNA]</scope>
    <source>
        <strain evidence="1 2">Marx 270</strain>
    </source>
</reference>
<protein>
    <submittedName>
        <fullName evidence="1">Uncharacterized protein</fullName>
    </submittedName>
</protein>
<evidence type="ECO:0000313" key="2">
    <source>
        <dbReference type="Proteomes" id="UP000054217"/>
    </source>
</evidence>
<name>A0A0C3NG95_PISTI</name>
<dbReference type="InParanoid" id="A0A0C3NG95"/>
<proteinExistence type="predicted"/>
<reference evidence="2" key="2">
    <citation type="submission" date="2015-01" db="EMBL/GenBank/DDBJ databases">
        <title>Evolutionary Origins and Diversification of the Mycorrhizal Mutualists.</title>
        <authorList>
            <consortium name="DOE Joint Genome Institute"/>
            <consortium name="Mycorrhizal Genomics Consortium"/>
            <person name="Kohler A."/>
            <person name="Kuo A."/>
            <person name="Nagy L.G."/>
            <person name="Floudas D."/>
            <person name="Copeland A."/>
            <person name="Barry K.W."/>
            <person name="Cichocki N."/>
            <person name="Veneault-Fourrey C."/>
            <person name="LaButti K."/>
            <person name="Lindquist E.A."/>
            <person name="Lipzen A."/>
            <person name="Lundell T."/>
            <person name="Morin E."/>
            <person name="Murat C."/>
            <person name="Riley R."/>
            <person name="Ohm R."/>
            <person name="Sun H."/>
            <person name="Tunlid A."/>
            <person name="Henrissat B."/>
            <person name="Grigoriev I.V."/>
            <person name="Hibbett D.S."/>
            <person name="Martin F."/>
        </authorList>
    </citation>
    <scope>NUCLEOTIDE SEQUENCE [LARGE SCALE GENOMIC DNA]</scope>
    <source>
        <strain evidence="2">Marx 270</strain>
    </source>
</reference>
<keyword evidence="2" id="KW-1185">Reference proteome</keyword>
<dbReference type="HOGENOM" id="CLU_2159437_0_0_1"/>
<dbReference type="EMBL" id="KN832096">
    <property type="protein sequence ID" value="KIN94488.1"/>
    <property type="molecule type" value="Genomic_DNA"/>
</dbReference>
<accession>A0A0C3NG95</accession>
<organism evidence="1 2">
    <name type="scientific">Pisolithus tinctorius Marx 270</name>
    <dbReference type="NCBI Taxonomy" id="870435"/>
    <lineage>
        <taxon>Eukaryota</taxon>
        <taxon>Fungi</taxon>
        <taxon>Dikarya</taxon>
        <taxon>Basidiomycota</taxon>
        <taxon>Agaricomycotina</taxon>
        <taxon>Agaricomycetes</taxon>
        <taxon>Agaricomycetidae</taxon>
        <taxon>Boletales</taxon>
        <taxon>Sclerodermatineae</taxon>
        <taxon>Pisolithaceae</taxon>
        <taxon>Pisolithus</taxon>
    </lineage>
</organism>